<evidence type="ECO:0000256" key="1">
    <source>
        <dbReference type="SAM" id="SignalP"/>
    </source>
</evidence>
<evidence type="ECO:0000313" key="3">
    <source>
        <dbReference type="Proteomes" id="UP000281813"/>
    </source>
</evidence>
<comment type="caution">
    <text evidence="2">The sequence shown here is derived from an EMBL/GenBank/DDBJ whole genome shotgun (WGS) entry which is preliminary data.</text>
</comment>
<dbReference type="OrthoDB" id="9795361at2"/>
<dbReference type="CDD" id="cd13440">
    <property type="entry name" value="CamS_repeat_2"/>
    <property type="match status" value="1"/>
</dbReference>
<dbReference type="PIRSF" id="PIRSF012509">
    <property type="entry name" value="CamS"/>
    <property type="match status" value="1"/>
</dbReference>
<dbReference type="RefSeq" id="WP_121133737.1">
    <property type="nucleotide sequence ID" value="NZ_JBHUFK010000032.1"/>
</dbReference>
<keyword evidence="1" id="KW-0732">Signal</keyword>
<proteinExistence type="predicted"/>
<dbReference type="Gene3D" id="3.10.570.10">
    <property type="entry name" value="sex pheromone staph- cam373 precursor domain"/>
    <property type="match status" value="1"/>
</dbReference>
<protein>
    <submittedName>
        <fullName evidence="2">CamS family sex pheromone protein</fullName>
    </submittedName>
</protein>
<dbReference type="AlphaFoldDB" id="A0A494YTE2"/>
<reference evidence="2 3" key="1">
    <citation type="journal article" date="2015" name="Antonie Van Leeuwenhoek">
        <title>Oceanobacillus bengalensis sp. nov., a bacterium isolated from seawater of the Bay of Bengal.</title>
        <authorList>
            <person name="Yongchang O."/>
            <person name="Xiang W."/>
            <person name="Wang G."/>
        </authorList>
    </citation>
    <scope>NUCLEOTIDE SEQUENCE [LARGE SCALE GENOMIC DNA]</scope>
    <source>
        <strain evidence="2 3">MCCC 1K00260</strain>
    </source>
</reference>
<feature type="chain" id="PRO_5039311837" evidence="1">
    <location>
        <begin position="24"/>
        <end position="382"/>
    </location>
</feature>
<dbReference type="CDD" id="cd13441">
    <property type="entry name" value="CamS_repeat_1"/>
    <property type="match status" value="1"/>
</dbReference>
<dbReference type="PROSITE" id="PS51257">
    <property type="entry name" value="PROKAR_LIPOPROTEIN"/>
    <property type="match status" value="1"/>
</dbReference>
<accession>A0A494YTE2</accession>
<organism evidence="2 3">
    <name type="scientific">Oceanobacillus bengalensis</name>
    <dbReference type="NCBI Taxonomy" id="1435466"/>
    <lineage>
        <taxon>Bacteria</taxon>
        <taxon>Bacillati</taxon>
        <taxon>Bacillota</taxon>
        <taxon>Bacilli</taxon>
        <taxon>Bacillales</taxon>
        <taxon>Bacillaceae</taxon>
        <taxon>Oceanobacillus</taxon>
    </lineage>
</organism>
<keyword evidence="3" id="KW-1185">Reference proteome</keyword>
<gene>
    <name evidence="2" type="ORF">D8M05_16385</name>
</gene>
<dbReference type="Proteomes" id="UP000281813">
    <property type="component" value="Unassembled WGS sequence"/>
</dbReference>
<name>A0A494YTE2_9BACI</name>
<dbReference type="InterPro" id="IPR011426">
    <property type="entry name" value="CamS"/>
</dbReference>
<feature type="signal peptide" evidence="1">
    <location>
        <begin position="1"/>
        <end position="23"/>
    </location>
</feature>
<dbReference type="Pfam" id="PF07537">
    <property type="entry name" value="CamS"/>
    <property type="match status" value="1"/>
</dbReference>
<sequence>MKNKIIALLCAIILLAGCVPNNSEDEEVLQNDEEGTEQQTFIVPSNQLSNETYPIILPYETSEARGVITNQMANRVDIDEMEQGLMRHSKEVFDPEKLYFQEGQYLTTDDLFSWIDGLNPARLTEEEQEDMDQEEKIDYYEENPRYLSHILEQNYLKRKEKDNTVEVELEGMSIGIALKSVYRFQTETGGPYYYEDIPMKEMLEKGKEYAQTLVTNIREKEGLADIPIMVALYREEDQNSPVPGNFVAKTTVNTGDVIGEWETINEEYILFPSDEASKEYLDDYELVNSFGNEIAQFFPNYVGFIGEGFYIDKELQKLVIDIPLEFYGKTEVTGFTQYTYGLVQDMFSNYYDLEINVTSSNGAESLIFRNAGDESPTIHIYD</sequence>
<dbReference type="EMBL" id="RBZO01000032">
    <property type="protein sequence ID" value="RKQ13345.1"/>
    <property type="molecule type" value="Genomic_DNA"/>
</dbReference>
<evidence type="ECO:0000313" key="2">
    <source>
        <dbReference type="EMBL" id="RKQ13345.1"/>
    </source>
</evidence>